<evidence type="ECO:0000256" key="3">
    <source>
        <dbReference type="ARBA" id="ARBA00023015"/>
    </source>
</evidence>
<evidence type="ECO:0000256" key="2">
    <source>
        <dbReference type="ARBA" id="ARBA00022833"/>
    </source>
</evidence>
<dbReference type="Proteomes" id="UP001629113">
    <property type="component" value="Unassembled WGS sequence"/>
</dbReference>
<keyword evidence="6" id="KW-0539">Nucleus</keyword>
<evidence type="ECO:0000256" key="4">
    <source>
        <dbReference type="ARBA" id="ARBA00023125"/>
    </source>
</evidence>
<evidence type="ECO:0000313" key="7">
    <source>
        <dbReference type="EMBL" id="KAL3426397.1"/>
    </source>
</evidence>
<evidence type="ECO:0000256" key="1">
    <source>
        <dbReference type="ARBA" id="ARBA00022723"/>
    </source>
</evidence>
<evidence type="ECO:0000256" key="6">
    <source>
        <dbReference type="ARBA" id="ARBA00023242"/>
    </source>
</evidence>
<accession>A0ABR4PTC4</accession>
<keyword evidence="5" id="KW-0804">Transcription</keyword>
<comment type="caution">
    <text evidence="7">The sequence shown here is derived from an EMBL/GenBank/DDBJ whole genome shotgun (WGS) entry which is preliminary data.</text>
</comment>
<protein>
    <submittedName>
        <fullName evidence="7">C6 zinc finger domain protein</fullName>
    </submittedName>
</protein>
<keyword evidence="8" id="KW-1185">Reference proteome</keyword>
<sequence>MREYSMREQGDARTLLLSCLLAVSFEIFHGNYVVGRRQTTVGLNLITRNANERKLALAANSQPVPDPIEDVLVQLFVRLDLQYLSFMEPEALHAHVSFKPPDAEKYHKMPARFSSLHEARRYWDFSVRPIMNFMNAKAIVEQREQTQNQDPLVCPFLEKAVPILVPRTEALMTPFTRVDDWEQLAPVIETTANSTSTCSTTTFSTNNSTNTASKSDQELISQWSHAFQPIYEASQSPRAKRPSRTRAALLQLRYQATVIALSTHSAGGEMQYDRLTSVYEEMVTLAAQILAHSPATRHEAVFTLDHGVVATLFGVASKCREPAVRRRAIELLELKPRREGLWEGVVAARFLRVIVDLEEDGLAPGMGTAMGMGSRPVFVPEENRIQLFSMGFDLMRRKGVLKYVRGPAAVPGNEAKLIQSVVVSW</sequence>
<organism evidence="7 8">
    <name type="scientific">Phlyctema vagabunda</name>
    <dbReference type="NCBI Taxonomy" id="108571"/>
    <lineage>
        <taxon>Eukaryota</taxon>
        <taxon>Fungi</taxon>
        <taxon>Dikarya</taxon>
        <taxon>Ascomycota</taxon>
        <taxon>Pezizomycotina</taxon>
        <taxon>Leotiomycetes</taxon>
        <taxon>Helotiales</taxon>
        <taxon>Dermateaceae</taxon>
        <taxon>Phlyctema</taxon>
    </lineage>
</organism>
<dbReference type="PANTHER" id="PTHR36206">
    <property type="entry name" value="ASPERCRYPTIN BIOSYNTHESIS CLUSTER-SPECIFIC TRANSCRIPTION REGULATOR ATNN-RELATED"/>
    <property type="match status" value="1"/>
</dbReference>
<keyword evidence="1" id="KW-0479">Metal-binding</keyword>
<gene>
    <name evidence="7" type="ORF">PVAG01_03188</name>
</gene>
<dbReference type="PANTHER" id="PTHR36206:SF4">
    <property type="entry name" value="HYPOTHETICAL CONSERVED PROTEIN (EUROFUNG)-RELATED"/>
    <property type="match status" value="1"/>
</dbReference>
<reference evidence="7 8" key="1">
    <citation type="submission" date="2024-06" db="EMBL/GenBank/DDBJ databases">
        <title>Complete genome of Phlyctema vagabunda strain 19-DSS-EL-015.</title>
        <authorList>
            <person name="Fiorenzani C."/>
        </authorList>
    </citation>
    <scope>NUCLEOTIDE SEQUENCE [LARGE SCALE GENOMIC DNA]</scope>
    <source>
        <strain evidence="7 8">19-DSS-EL-015</strain>
    </source>
</reference>
<dbReference type="InterPro" id="IPR052360">
    <property type="entry name" value="Transcr_Regulatory_Proteins"/>
</dbReference>
<keyword evidence="2" id="KW-0862">Zinc</keyword>
<keyword evidence="4" id="KW-0238">DNA-binding</keyword>
<dbReference type="EMBL" id="JBFCZG010000002">
    <property type="protein sequence ID" value="KAL3426397.1"/>
    <property type="molecule type" value="Genomic_DNA"/>
</dbReference>
<evidence type="ECO:0000256" key="5">
    <source>
        <dbReference type="ARBA" id="ARBA00023163"/>
    </source>
</evidence>
<keyword evidence="3" id="KW-0805">Transcription regulation</keyword>
<evidence type="ECO:0000313" key="8">
    <source>
        <dbReference type="Proteomes" id="UP001629113"/>
    </source>
</evidence>
<proteinExistence type="predicted"/>
<name>A0ABR4PTC4_9HELO</name>